<keyword evidence="3" id="KW-1185">Reference proteome</keyword>
<evidence type="ECO:0000313" key="3">
    <source>
        <dbReference type="Proteomes" id="UP000321103"/>
    </source>
</evidence>
<dbReference type="Proteomes" id="UP000321103">
    <property type="component" value="Unassembled WGS sequence"/>
</dbReference>
<reference evidence="2 3" key="1">
    <citation type="submission" date="2019-07" db="EMBL/GenBank/DDBJ databases">
        <title>Whole genome shotgun sequence of Kocuria turfanensis NBRC 107627.</title>
        <authorList>
            <person name="Hosoyama A."/>
            <person name="Uohara A."/>
            <person name="Ohji S."/>
            <person name="Ichikawa N."/>
        </authorList>
    </citation>
    <scope>NUCLEOTIDE SEQUENCE [LARGE SCALE GENOMIC DNA]</scope>
    <source>
        <strain evidence="2 3">NBRC 107627</strain>
    </source>
</reference>
<evidence type="ECO:0000313" key="2">
    <source>
        <dbReference type="EMBL" id="GEO95761.1"/>
    </source>
</evidence>
<comment type="caution">
    <text evidence="2">The sequence shown here is derived from an EMBL/GenBank/DDBJ whole genome shotgun (WGS) entry which is preliminary data.</text>
</comment>
<dbReference type="AlphaFoldDB" id="A0A512IDJ2"/>
<keyword evidence="2" id="KW-0378">Hydrolase</keyword>
<dbReference type="STRING" id="388357.GCA_001580365_00249"/>
<dbReference type="InterPro" id="IPR006680">
    <property type="entry name" value="Amidohydro-rel"/>
</dbReference>
<dbReference type="Pfam" id="PF04909">
    <property type="entry name" value="Amidohydro_2"/>
    <property type="match status" value="1"/>
</dbReference>
<sequence length="252" mass="27093">MIDAHLHIVDPRFPLEPNQGYVPAAFTVADYTRRTCSLGVRGGAVVSGSFQGHNQSHLRAALAALGPGFAGVTQLPPSVPDEQVLALDRIGVRAVRFALRRGADADPARIERLARRVHELAGWHAEFYLDGSALELLAPVLRRLPRACVDHLGMTADAQPQLLPLVERGLKVKATGFGRLELDVPRALREIHAADPTALLFGTDLPSTRARRPFRDDDVDLVVAVLGEDAAAAVLHDNAAAWYGLPRPAASA</sequence>
<dbReference type="Gene3D" id="3.20.20.140">
    <property type="entry name" value="Metal-dependent hydrolases"/>
    <property type="match status" value="1"/>
</dbReference>
<dbReference type="RefSeq" id="WP_062733659.1">
    <property type="nucleotide sequence ID" value="NZ_BJZS01000051.1"/>
</dbReference>
<feature type="domain" description="Amidohydrolase-related" evidence="1">
    <location>
        <begin position="2"/>
        <end position="245"/>
    </location>
</feature>
<dbReference type="InterPro" id="IPR052358">
    <property type="entry name" value="Aro_Compnd_Degr_Hydrolases"/>
</dbReference>
<dbReference type="PANTHER" id="PTHR35563:SF2">
    <property type="entry name" value="BARREL METAL-DEPENDENT HYDROLASE, PUTATIVE (AFU_ORTHOLOGUE AFUA_1G16240)-RELATED"/>
    <property type="match status" value="1"/>
</dbReference>
<dbReference type="PANTHER" id="PTHR35563">
    <property type="entry name" value="BARREL METAL-DEPENDENT HYDROLASE, PUTATIVE (AFU_ORTHOLOGUE AFUA_1G16240)-RELATED"/>
    <property type="match status" value="1"/>
</dbReference>
<name>A0A512IDJ2_9MICC</name>
<accession>A0A512IDJ2</accession>
<organism evidence="2 3">
    <name type="scientific">Kocuria turfanensis</name>
    <dbReference type="NCBI Taxonomy" id="388357"/>
    <lineage>
        <taxon>Bacteria</taxon>
        <taxon>Bacillati</taxon>
        <taxon>Actinomycetota</taxon>
        <taxon>Actinomycetes</taxon>
        <taxon>Micrococcales</taxon>
        <taxon>Micrococcaceae</taxon>
        <taxon>Kocuria</taxon>
    </lineage>
</organism>
<dbReference type="GO" id="GO:0016787">
    <property type="term" value="F:hydrolase activity"/>
    <property type="evidence" value="ECO:0007669"/>
    <property type="project" value="UniProtKB-KW"/>
</dbReference>
<protein>
    <submittedName>
        <fullName evidence="2">2-pyrone-4,6-dicarboxylate hydrolase</fullName>
    </submittedName>
</protein>
<dbReference type="EMBL" id="BJZS01000051">
    <property type="protein sequence ID" value="GEO95761.1"/>
    <property type="molecule type" value="Genomic_DNA"/>
</dbReference>
<dbReference type="SUPFAM" id="SSF51556">
    <property type="entry name" value="Metallo-dependent hydrolases"/>
    <property type="match status" value="1"/>
</dbReference>
<proteinExistence type="predicted"/>
<gene>
    <name evidence="2" type="ORF">KTU01_18840</name>
</gene>
<dbReference type="InterPro" id="IPR032466">
    <property type="entry name" value="Metal_Hydrolase"/>
</dbReference>
<evidence type="ECO:0000259" key="1">
    <source>
        <dbReference type="Pfam" id="PF04909"/>
    </source>
</evidence>